<evidence type="ECO:0000313" key="2">
    <source>
        <dbReference type="EMBL" id="OWZ22195.1"/>
    </source>
</evidence>
<proteinExistence type="predicted"/>
<dbReference type="STRING" id="4795.A0A225WWW8"/>
<gene>
    <name evidence="2" type="ORF">PHMEG_0003133</name>
</gene>
<feature type="domain" description="PiggyBac transposable element-derived protein" evidence="1">
    <location>
        <begin position="2"/>
        <end position="117"/>
    </location>
</feature>
<dbReference type="InterPro" id="IPR029526">
    <property type="entry name" value="PGBD"/>
</dbReference>
<reference evidence="3" key="1">
    <citation type="submission" date="2017-03" db="EMBL/GenBank/DDBJ databases">
        <title>Phytopthora megakarya and P. palmivora, two closely related causual agents of cacao black pod achieved similar genome size and gene model numbers by different mechanisms.</title>
        <authorList>
            <person name="Ali S."/>
            <person name="Shao J."/>
            <person name="Larry D.J."/>
            <person name="Kronmiller B."/>
            <person name="Shen D."/>
            <person name="Strem M.D."/>
            <person name="Melnick R.L."/>
            <person name="Guiltinan M.J."/>
            <person name="Tyler B.M."/>
            <person name="Meinhardt L.W."/>
            <person name="Bailey B.A."/>
        </authorList>
    </citation>
    <scope>NUCLEOTIDE SEQUENCE [LARGE SCALE GENOMIC DNA]</scope>
    <source>
        <strain evidence="3">zdho120</strain>
    </source>
</reference>
<dbReference type="Pfam" id="PF13843">
    <property type="entry name" value="DDE_Tnp_1_7"/>
    <property type="match status" value="1"/>
</dbReference>
<accession>A0A225WWW8</accession>
<dbReference type="PANTHER" id="PTHR46599">
    <property type="entry name" value="PIGGYBAC TRANSPOSABLE ELEMENT-DERIVED PROTEIN 4"/>
    <property type="match status" value="1"/>
</dbReference>
<dbReference type="PANTHER" id="PTHR46599:SF3">
    <property type="entry name" value="PIGGYBAC TRANSPOSABLE ELEMENT-DERIVED PROTEIN 4"/>
    <property type="match status" value="1"/>
</dbReference>
<evidence type="ECO:0000313" key="3">
    <source>
        <dbReference type="Proteomes" id="UP000198211"/>
    </source>
</evidence>
<feature type="non-terminal residue" evidence="2">
    <location>
        <position position="1"/>
    </location>
</feature>
<dbReference type="Proteomes" id="UP000198211">
    <property type="component" value="Unassembled WGS sequence"/>
</dbReference>
<dbReference type="AlphaFoldDB" id="A0A225WWW8"/>
<dbReference type="OrthoDB" id="94424at2759"/>
<dbReference type="EMBL" id="NBNE01000155">
    <property type="protein sequence ID" value="OWZ22195.1"/>
    <property type="molecule type" value="Genomic_DNA"/>
</dbReference>
<keyword evidence="3" id="KW-1185">Reference proteome</keyword>
<sequence>KAVVRNLGKALRGQPGKRLVVTDNYYTSVELAERLLRMGIYTVGTTRINRKGWSKRIQFPSGKSQPRPTRKAVRGEYRVATNPRIPGMVAASWKDSRVVNFLATGCSTKRVSVCRKQKGDGAPLDVPCPELNLFFGIVDMALVNGYIINKIVMKEQGKPVPTHADYLARLHVELLAQQKSDFEGNMQAQNLLSAPASGLPHVLTKTTETYKNKLRQYLCKVCSAYSDKQHRSFETPYYCQECSRTFGGRVALCNKVRREDSGNVDTCHQTWHVTWKNGTIIPPDMRKKIRFRKRKLEEVEEKVEAE</sequence>
<organism evidence="2 3">
    <name type="scientific">Phytophthora megakarya</name>
    <dbReference type="NCBI Taxonomy" id="4795"/>
    <lineage>
        <taxon>Eukaryota</taxon>
        <taxon>Sar</taxon>
        <taxon>Stramenopiles</taxon>
        <taxon>Oomycota</taxon>
        <taxon>Peronosporomycetes</taxon>
        <taxon>Peronosporales</taxon>
        <taxon>Peronosporaceae</taxon>
        <taxon>Phytophthora</taxon>
    </lineage>
</organism>
<comment type="caution">
    <text evidence="2">The sequence shown here is derived from an EMBL/GenBank/DDBJ whole genome shotgun (WGS) entry which is preliminary data.</text>
</comment>
<evidence type="ECO:0000259" key="1">
    <source>
        <dbReference type="Pfam" id="PF13843"/>
    </source>
</evidence>
<name>A0A225WWW8_9STRA</name>
<protein>
    <recommendedName>
        <fullName evidence="1">PiggyBac transposable element-derived protein domain-containing protein</fullName>
    </recommendedName>
</protein>